<sequence length="251" mass="27811">MYTRNVYRLWNIFGILAVIVINALANLLSINGKTTGELSAKYPVLITPAGYAFSIWTLIYVLLIGFAIYQARRRAMDRTTVKSIGPWFLFSCVLNMAWIIVWHYEYVTSSVFVMLALLITLIVIYSRVQSATSAPTTGERILVQLPFSIYLGWISIATIVNVTVALYKLGWEGFGLSASAWTVILLALATLLALVIGGIYGDPFYVLVLVWAFIAIAVKQQENNTVAAAASIAAGLLAVYAIWIAIRKFRR</sequence>
<feature type="transmembrane region" description="Helical" evidence="6">
    <location>
        <begin position="173"/>
        <end position="196"/>
    </location>
</feature>
<gene>
    <name evidence="7" type="ORF">ACFFJ8_32720</name>
</gene>
<name>A0ABV6JJP3_9BACL</name>
<evidence type="ECO:0000313" key="7">
    <source>
        <dbReference type="EMBL" id="MFC0396126.1"/>
    </source>
</evidence>
<protein>
    <submittedName>
        <fullName evidence="7">TspO/MBR family protein</fullName>
    </submittedName>
</protein>
<feature type="transmembrane region" description="Helical" evidence="6">
    <location>
        <begin position="106"/>
        <end position="126"/>
    </location>
</feature>
<evidence type="ECO:0000256" key="5">
    <source>
        <dbReference type="ARBA" id="ARBA00023136"/>
    </source>
</evidence>
<dbReference type="InterPro" id="IPR004307">
    <property type="entry name" value="TspO_MBR"/>
</dbReference>
<keyword evidence="8" id="KW-1185">Reference proteome</keyword>
<dbReference type="InterPro" id="IPR038330">
    <property type="entry name" value="TspO/MBR-related_sf"/>
</dbReference>
<reference evidence="7 8" key="1">
    <citation type="submission" date="2024-09" db="EMBL/GenBank/DDBJ databases">
        <authorList>
            <person name="Sun Q."/>
            <person name="Mori K."/>
        </authorList>
    </citation>
    <scope>NUCLEOTIDE SEQUENCE [LARGE SCALE GENOMIC DNA]</scope>
    <source>
        <strain evidence="7 8">CCM 4839</strain>
    </source>
</reference>
<feature type="transmembrane region" description="Helical" evidence="6">
    <location>
        <begin position="226"/>
        <end position="246"/>
    </location>
</feature>
<comment type="caution">
    <text evidence="7">The sequence shown here is derived from an EMBL/GenBank/DDBJ whole genome shotgun (WGS) entry which is preliminary data.</text>
</comment>
<dbReference type="PANTHER" id="PTHR33802:SF1">
    <property type="entry name" value="XK-RELATED PROTEIN"/>
    <property type="match status" value="1"/>
</dbReference>
<feature type="transmembrane region" description="Helical" evidence="6">
    <location>
        <begin position="147"/>
        <end position="167"/>
    </location>
</feature>
<keyword evidence="4 6" id="KW-1133">Transmembrane helix</keyword>
<dbReference type="Proteomes" id="UP001589818">
    <property type="component" value="Unassembled WGS sequence"/>
</dbReference>
<keyword evidence="3 6" id="KW-0812">Transmembrane</keyword>
<accession>A0ABV6JJP3</accession>
<comment type="similarity">
    <text evidence="2">Belongs to the TspO/BZRP family.</text>
</comment>
<evidence type="ECO:0000256" key="2">
    <source>
        <dbReference type="ARBA" id="ARBA00007524"/>
    </source>
</evidence>
<evidence type="ECO:0000256" key="4">
    <source>
        <dbReference type="ARBA" id="ARBA00022989"/>
    </source>
</evidence>
<evidence type="ECO:0000256" key="6">
    <source>
        <dbReference type="SAM" id="Phobius"/>
    </source>
</evidence>
<feature type="transmembrane region" description="Helical" evidence="6">
    <location>
        <begin position="50"/>
        <end position="69"/>
    </location>
</feature>
<evidence type="ECO:0000313" key="8">
    <source>
        <dbReference type="Proteomes" id="UP001589818"/>
    </source>
</evidence>
<feature type="transmembrane region" description="Helical" evidence="6">
    <location>
        <begin position="12"/>
        <end position="30"/>
    </location>
</feature>
<proteinExistence type="inferred from homology"/>
<dbReference type="EMBL" id="JBHLVF010000047">
    <property type="protein sequence ID" value="MFC0396126.1"/>
    <property type="molecule type" value="Genomic_DNA"/>
</dbReference>
<dbReference type="Gene3D" id="1.20.1260.100">
    <property type="entry name" value="TspO/MBR protein"/>
    <property type="match status" value="1"/>
</dbReference>
<dbReference type="RefSeq" id="WP_204817128.1">
    <property type="nucleotide sequence ID" value="NZ_JANHOF010000002.1"/>
</dbReference>
<evidence type="ECO:0000256" key="1">
    <source>
        <dbReference type="ARBA" id="ARBA00004141"/>
    </source>
</evidence>
<comment type="subcellular location">
    <subcellularLocation>
        <location evidence="1">Membrane</location>
        <topology evidence="1">Multi-pass membrane protein</topology>
    </subcellularLocation>
</comment>
<dbReference type="PANTHER" id="PTHR33802">
    <property type="entry name" value="SI:CH211-161H7.5-RELATED"/>
    <property type="match status" value="1"/>
</dbReference>
<feature type="transmembrane region" description="Helical" evidence="6">
    <location>
        <begin position="81"/>
        <end position="100"/>
    </location>
</feature>
<feature type="transmembrane region" description="Helical" evidence="6">
    <location>
        <begin position="203"/>
        <end position="220"/>
    </location>
</feature>
<evidence type="ECO:0000256" key="3">
    <source>
        <dbReference type="ARBA" id="ARBA00022692"/>
    </source>
</evidence>
<organism evidence="7 8">
    <name type="scientific">Paenibacillus mendelii</name>
    <dbReference type="NCBI Taxonomy" id="206163"/>
    <lineage>
        <taxon>Bacteria</taxon>
        <taxon>Bacillati</taxon>
        <taxon>Bacillota</taxon>
        <taxon>Bacilli</taxon>
        <taxon>Bacillales</taxon>
        <taxon>Paenibacillaceae</taxon>
        <taxon>Paenibacillus</taxon>
    </lineage>
</organism>
<keyword evidence="5 6" id="KW-0472">Membrane</keyword>
<dbReference type="Pfam" id="PF03073">
    <property type="entry name" value="TspO_MBR"/>
    <property type="match status" value="1"/>
</dbReference>